<dbReference type="PROSITE" id="PS51352">
    <property type="entry name" value="THIOREDOXIN_2"/>
    <property type="match status" value="1"/>
</dbReference>
<accession>A0AA88LJH5</accession>
<dbReference type="AlphaFoldDB" id="A0AA88LJH5"/>
<dbReference type="SUPFAM" id="SSF52833">
    <property type="entry name" value="Thioredoxin-like"/>
    <property type="match status" value="1"/>
</dbReference>
<dbReference type="Gene3D" id="3.40.30.10">
    <property type="entry name" value="Glutaredoxin"/>
    <property type="match status" value="1"/>
</dbReference>
<feature type="active site" description="Nucleophile" evidence="6">
    <location>
        <position position="35"/>
    </location>
</feature>
<dbReference type="Pfam" id="PF00085">
    <property type="entry name" value="Thioredoxin"/>
    <property type="match status" value="1"/>
</dbReference>
<dbReference type="InterPro" id="IPR017937">
    <property type="entry name" value="Thioredoxin_CS"/>
</dbReference>
<evidence type="ECO:0000313" key="10">
    <source>
        <dbReference type="Proteomes" id="UP001187531"/>
    </source>
</evidence>
<dbReference type="InterPro" id="IPR005746">
    <property type="entry name" value="Thioredoxin"/>
</dbReference>
<evidence type="ECO:0000259" key="8">
    <source>
        <dbReference type="PROSITE" id="PS51352"/>
    </source>
</evidence>
<keyword evidence="1" id="KW-0813">Transport</keyword>
<feature type="site" description="Contributes to redox potential value" evidence="6">
    <location>
        <position position="34"/>
    </location>
</feature>
<feature type="disulfide bond" description="Redox-active" evidence="7">
    <location>
        <begin position="32"/>
        <end position="35"/>
    </location>
</feature>
<keyword evidence="3 7" id="KW-1015">Disulfide bond</keyword>
<keyword evidence="2" id="KW-0249">Electron transport</keyword>
<feature type="domain" description="Thioredoxin" evidence="8">
    <location>
        <begin position="1"/>
        <end position="105"/>
    </location>
</feature>
<dbReference type="PANTHER" id="PTHR46115">
    <property type="entry name" value="THIOREDOXIN-LIKE PROTEIN 1"/>
    <property type="match status" value="1"/>
</dbReference>
<dbReference type="PIRSF" id="PIRSF000077">
    <property type="entry name" value="Thioredoxin"/>
    <property type="match status" value="1"/>
</dbReference>
<proteinExistence type="inferred from homology"/>
<organism evidence="9 10">
    <name type="scientific">Artemia franciscana</name>
    <name type="common">Brine shrimp</name>
    <name type="synonym">Artemia sanfranciscana</name>
    <dbReference type="NCBI Taxonomy" id="6661"/>
    <lineage>
        <taxon>Eukaryota</taxon>
        <taxon>Metazoa</taxon>
        <taxon>Ecdysozoa</taxon>
        <taxon>Arthropoda</taxon>
        <taxon>Crustacea</taxon>
        <taxon>Branchiopoda</taxon>
        <taxon>Anostraca</taxon>
        <taxon>Artemiidae</taxon>
        <taxon>Artemia</taxon>
    </lineage>
</organism>
<evidence type="ECO:0000256" key="2">
    <source>
        <dbReference type="ARBA" id="ARBA00022982"/>
    </source>
</evidence>
<evidence type="ECO:0000313" key="9">
    <source>
        <dbReference type="EMBL" id="KAK2724140.1"/>
    </source>
</evidence>
<reference evidence="9" key="1">
    <citation type="submission" date="2023-07" db="EMBL/GenBank/DDBJ databases">
        <title>Chromosome-level genome assembly of Artemia franciscana.</title>
        <authorList>
            <person name="Jo E."/>
        </authorList>
    </citation>
    <scope>NUCLEOTIDE SEQUENCE</scope>
    <source>
        <tissue evidence="9">Whole body</tissue>
    </source>
</reference>
<dbReference type="FunFam" id="3.40.30.10:FF:000104">
    <property type="entry name" value="Thioredoxin"/>
    <property type="match status" value="1"/>
</dbReference>
<gene>
    <name evidence="9" type="ORF">QYM36_000863</name>
</gene>
<keyword evidence="4 7" id="KW-0676">Redox-active center</keyword>
<comment type="similarity">
    <text evidence="5">Belongs to the thioredoxin family.</text>
</comment>
<evidence type="ECO:0000256" key="3">
    <source>
        <dbReference type="ARBA" id="ARBA00023157"/>
    </source>
</evidence>
<evidence type="ECO:0000256" key="6">
    <source>
        <dbReference type="PIRSR" id="PIRSR000077-1"/>
    </source>
</evidence>
<dbReference type="NCBIfam" id="TIGR01068">
    <property type="entry name" value="thioredoxin"/>
    <property type="match status" value="1"/>
</dbReference>
<dbReference type="CDD" id="cd02947">
    <property type="entry name" value="TRX_family"/>
    <property type="match status" value="1"/>
</dbReference>
<protein>
    <recommendedName>
        <fullName evidence="5">Thioredoxin</fullName>
    </recommendedName>
</protein>
<name>A0AA88LJH5_ARTSF</name>
<evidence type="ECO:0000256" key="7">
    <source>
        <dbReference type="PIRSR" id="PIRSR000077-4"/>
    </source>
</evidence>
<feature type="site" description="Contributes to redox potential value" evidence="6">
    <location>
        <position position="33"/>
    </location>
</feature>
<dbReference type="PRINTS" id="PR00421">
    <property type="entry name" value="THIOREDOXIN"/>
</dbReference>
<sequence length="105" mass="11937">MVRQIKDKEEYDQVLAECGSKLVVIDFYATWCGPCKMISPKVQEMAEAYADVVFLKVDVDESEELALEFNVNCMPTFILMKNGQRAAEFSGANAEKLRELIVQHK</sequence>
<comment type="caution">
    <text evidence="9">The sequence shown here is derived from an EMBL/GenBank/DDBJ whole genome shotgun (WGS) entry which is preliminary data.</text>
</comment>
<dbReference type="InterPro" id="IPR013766">
    <property type="entry name" value="Thioredoxin_domain"/>
</dbReference>
<dbReference type="GO" id="GO:0015035">
    <property type="term" value="F:protein-disulfide reductase activity"/>
    <property type="evidence" value="ECO:0007669"/>
    <property type="project" value="InterPro"/>
</dbReference>
<feature type="site" description="Deprotonates C-terminal active site Cys" evidence="6">
    <location>
        <position position="26"/>
    </location>
</feature>
<evidence type="ECO:0000256" key="1">
    <source>
        <dbReference type="ARBA" id="ARBA00022448"/>
    </source>
</evidence>
<dbReference type="InterPro" id="IPR036249">
    <property type="entry name" value="Thioredoxin-like_sf"/>
</dbReference>
<dbReference type="PROSITE" id="PS00194">
    <property type="entry name" value="THIOREDOXIN_1"/>
    <property type="match status" value="1"/>
</dbReference>
<keyword evidence="10" id="KW-1185">Reference proteome</keyword>
<dbReference type="Proteomes" id="UP001187531">
    <property type="component" value="Unassembled WGS sequence"/>
</dbReference>
<feature type="active site" description="Nucleophile" evidence="6">
    <location>
        <position position="32"/>
    </location>
</feature>
<evidence type="ECO:0000256" key="4">
    <source>
        <dbReference type="ARBA" id="ARBA00023284"/>
    </source>
</evidence>
<dbReference type="EMBL" id="JAVRJZ010000003">
    <property type="protein sequence ID" value="KAK2724140.1"/>
    <property type="molecule type" value="Genomic_DNA"/>
</dbReference>
<evidence type="ECO:0000256" key="5">
    <source>
        <dbReference type="PIRNR" id="PIRNR000077"/>
    </source>
</evidence>